<sequence length="581" mass="64930">MNPFHTLFNITDHQMPEDLGPPCDTRGSIAVDTRYHQTDEVLIRPGGAISDQNQHNGEDSRVLTFNLSEKGGALLVLPEGGVLRQLRRTLEFKKRIRDRWRQWYDFAEDQGDLDEGQTLCLLTAVEQCSTWATAAWDSIDAYPSQTMGRLELTVNNTNGLCSWAKFGPPRSSTQSSPMPLHIEEEHKETVFVRGFWINKNDGNIRRSPSRHSDISGRPESDKRSDDHSDNSRSKTPRSPFNPFRKGSAFNSSSSTRSSQAPRDNEKGPDSESFHSTDDQTAASGDIVRLPETKLNAIVHPCQLINMLSLELALKARPSLMNSGTVAFLHDDDWMSVLEDSDEQLPDRDELLRRICRRFKFVAEGDVVYTESMTPEDLTLIQGPSDLSPDLVPVLFIAREPEDLHADQAQMNVPQQVITPSPSSTSQPPRRSRSARSLIETLMPSPPARSLSRKLSSKLVPRPDELVQSESEKPPRALSQRRAPFLPSSVSHLALRDPEKAVLRDSRSMELTRRLEQDDPSLPTVAPPLRRTPSRSSTRSVTNSWIDSVSGSLFGRNRGSSRPSSRRGFQDPEAGGDTSSHD</sequence>
<feature type="region of interest" description="Disordered" evidence="1">
    <location>
        <begin position="412"/>
        <end position="491"/>
    </location>
</feature>
<feature type="compositionally biased region" description="Low complexity" evidence="1">
    <location>
        <begin position="554"/>
        <end position="566"/>
    </location>
</feature>
<evidence type="ECO:0000313" key="3">
    <source>
        <dbReference type="Proteomes" id="UP001437256"/>
    </source>
</evidence>
<feature type="compositionally biased region" description="Basic and acidic residues" evidence="1">
    <location>
        <begin position="262"/>
        <end position="277"/>
    </location>
</feature>
<keyword evidence="3" id="KW-1185">Reference proteome</keyword>
<feature type="compositionally biased region" description="Low complexity" evidence="1">
    <location>
        <begin position="419"/>
        <end position="428"/>
    </location>
</feature>
<feature type="compositionally biased region" description="Basic and acidic residues" evidence="1">
    <location>
        <begin position="460"/>
        <end position="474"/>
    </location>
</feature>
<dbReference type="Proteomes" id="UP001437256">
    <property type="component" value="Unassembled WGS sequence"/>
</dbReference>
<proteinExistence type="predicted"/>
<organism evidence="2 3">
    <name type="scientific">Marasmius tenuissimus</name>
    <dbReference type="NCBI Taxonomy" id="585030"/>
    <lineage>
        <taxon>Eukaryota</taxon>
        <taxon>Fungi</taxon>
        <taxon>Dikarya</taxon>
        <taxon>Basidiomycota</taxon>
        <taxon>Agaricomycotina</taxon>
        <taxon>Agaricomycetes</taxon>
        <taxon>Agaricomycetidae</taxon>
        <taxon>Agaricales</taxon>
        <taxon>Marasmiineae</taxon>
        <taxon>Marasmiaceae</taxon>
        <taxon>Marasmius</taxon>
    </lineage>
</organism>
<comment type="caution">
    <text evidence="2">The sequence shown here is derived from an EMBL/GenBank/DDBJ whole genome shotgun (WGS) entry which is preliminary data.</text>
</comment>
<feature type="compositionally biased region" description="Low complexity" evidence="1">
    <location>
        <begin position="247"/>
        <end position="258"/>
    </location>
</feature>
<feature type="compositionally biased region" description="Basic and acidic residues" evidence="1">
    <location>
        <begin position="210"/>
        <end position="232"/>
    </location>
</feature>
<dbReference type="EMBL" id="JBBXMP010000009">
    <property type="protein sequence ID" value="KAL0069960.1"/>
    <property type="molecule type" value="Genomic_DNA"/>
</dbReference>
<gene>
    <name evidence="2" type="ORF">AAF712_002855</name>
</gene>
<feature type="region of interest" description="Disordered" evidence="1">
    <location>
        <begin position="510"/>
        <end position="581"/>
    </location>
</feature>
<accession>A0ABR3A7J0</accession>
<reference evidence="2 3" key="1">
    <citation type="submission" date="2024-05" db="EMBL/GenBank/DDBJ databases">
        <title>A draft genome resource for the thread blight pathogen Marasmius tenuissimus strain MS-2.</title>
        <authorList>
            <person name="Yulfo-Soto G.E."/>
            <person name="Baruah I.K."/>
            <person name="Amoako-Attah I."/>
            <person name="Bukari Y."/>
            <person name="Meinhardt L.W."/>
            <person name="Bailey B.A."/>
            <person name="Cohen S.P."/>
        </authorList>
    </citation>
    <scope>NUCLEOTIDE SEQUENCE [LARGE SCALE GENOMIC DNA]</scope>
    <source>
        <strain evidence="2 3">MS-2</strain>
    </source>
</reference>
<evidence type="ECO:0000313" key="2">
    <source>
        <dbReference type="EMBL" id="KAL0069960.1"/>
    </source>
</evidence>
<evidence type="ECO:0000256" key="1">
    <source>
        <dbReference type="SAM" id="MobiDB-lite"/>
    </source>
</evidence>
<protein>
    <submittedName>
        <fullName evidence="2">Uncharacterized protein</fullName>
    </submittedName>
</protein>
<feature type="compositionally biased region" description="Low complexity" evidence="1">
    <location>
        <begin position="526"/>
        <end position="541"/>
    </location>
</feature>
<feature type="region of interest" description="Disordered" evidence="1">
    <location>
        <begin position="202"/>
        <end position="282"/>
    </location>
</feature>
<name>A0ABR3A7J0_9AGAR</name>